<gene>
    <name evidence="1" type="ORF">METZ01_LOCUS349894</name>
</gene>
<dbReference type="EMBL" id="UINC01121695">
    <property type="protein sequence ID" value="SVC97040.1"/>
    <property type="molecule type" value="Genomic_DNA"/>
</dbReference>
<dbReference type="AlphaFoldDB" id="A0A382RHZ2"/>
<accession>A0A382RHZ2</accession>
<sequence>MNSKQDLNNICRIADALERLSPAPHKKPDLKGADAFVWNAEQNRLNPALQVSRV</sequence>
<name>A0A382RHZ2_9ZZZZ</name>
<feature type="non-terminal residue" evidence="1">
    <location>
        <position position="54"/>
    </location>
</feature>
<organism evidence="1">
    <name type="scientific">marine metagenome</name>
    <dbReference type="NCBI Taxonomy" id="408172"/>
    <lineage>
        <taxon>unclassified sequences</taxon>
        <taxon>metagenomes</taxon>
        <taxon>ecological metagenomes</taxon>
    </lineage>
</organism>
<proteinExistence type="predicted"/>
<evidence type="ECO:0000313" key="1">
    <source>
        <dbReference type="EMBL" id="SVC97040.1"/>
    </source>
</evidence>
<reference evidence="1" key="1">
    <citation type="submission" date="2018-05" db="EMBL/GenBank/DDBJ databases">
        <authorList>
            <person name="Lanie J.A."/>
            <person name="Ng W.-L."/>
            <person name="Kazmierczak K.M."/>
            <person name="Andrzejewski T.M."/>
            <person name="Davidsen T.M."/>
            <person name="Wayne K.J."/>
            <person name="Tettelin H."/>
            <person name="Glass J.I."/>
            <person name="Rusch D."/>
            <person name="Podicherti R."/>
            <person name="Tsui H.-C.T."/>
            <person name="Winkler M.E."/>
        </authorList>
    </citation>
    <scope>NUCLEOTIDE SEQUENCE</scope>
</reference>
<protein>
    <submittedName>
        <fullName evidence="1">Uncharacterized protein</fullName>
    </submittedName>
</protein>